<feature type="compositionally biased region" description="Gly residues" evidence="1">
    <location>
        <begin position="39"/>
        <end position="50"/>
    </location>
</feature>
<keyword evidence="3" id="KW-1185">Reference proteome</keyword>
<dbReference type="Proteomes" id="UP001501427">
    <property type="component" value="Unassembled WGS sequence"/>
</dbReference>
<comment type="caution">
    <text evidence="2">The sequence shown here is derived from an EMBL/GenBank/DDBJ whole genome shotgun (WGS) entry which is preliminary data.</text>
</comment>
<evidence type="ECO:0008006" key="4">
    <source>
        <dbReference type="Google" id="ProtNLM"/>
    </source>
</evidence>
<feature type="region of interest" description="Disordered" evidence="1">
    <location>
        <begin position="23"/>
        <end position="53"/>
    </location>
</feature>
<sequence length="101" mass="10157">MILLVFAVPGGRRCVCSGFGAAPFPTPGEPRRERNAAGDGAGGRRPGGGTASAAVVAARTGRPAARASAADRAQVRDLHALLPVFCCHAPAAGSAVRARHM</sequence>
<proteinExistence type="predicted"/>
<name>A0ABN1E755_9ACTN</name>
<evidence type="ECO:0000256" key="1">
    <source>
        <dbReference type="SAM" id="MobiDB-lite"/>
    </source>
</evidence>
<protein>
    <recommendedName>
        <fullName evidence="4">Secreted protein</fullName>
    </recommendedName>
</protein>
<gene>
    <name evidence="2" type="ORF">GCM10009546_23460</name>
</gene>
<evidence type="ECO:0000313" key="3">
    <source>
        <dbReference type="Proteomes" id="UP001501427"/>
    </source>
</evidence>
<organism evidence="2 3">
    <name type="scientific">Actinomadura livida</name>
    <dbReference type="NCBI Taxonomy" id="79909"/>
    <lineage>
        <taxon>Bacteria</taxon>
        <taxon>Bacillati</taxon>
        <taxon>Actinomycetota</taxon>
        <taxon>Actinomycetes</taxon>
        <taxon>Streptosporangiales</taxon>
        <taxon>Thermomonosporaceae</taxon>
        <taxon>Actinomadura</taxon>
    </lineage>
</organism>
<reference evidence="2 3" key="1">
    <citation type="journal article" date="2019" name="Int. J. Syst. Evol. Microbiol.">
        <title>The Global Catalogue of Microorganisms (GCM) 10K type strain sequencing project: providing services to taxonomists for standard genome sequencing and annotation.</title>
        <authorList>
            <consortium name="The Broad Institute Genomics Platform"/>
            <consortium name="The Broad Institute Genome Sequencing Center for Infectious Disease"/>
            <person name="Wu L."/>
            <person name="Ma J."/>
        </authorList>
    </citation>
    <scope>NUCLEOTIDE SEQUENCE [LARGE SCALE GENOMIC DNA]</scope>
    <source>
        <strain evidence="2 3">JCM 10667</strain>
    </source>
</reference>
<accession>A0ABN1E755</accession>
<evidence type="ECO:0000313" key="2">
    <source>
        <dbReference type="EMBL" id="GAA0560607.1"/>
    </source>
</evidence>
<dbReference type="EMBL" id="BAAAHD010000021">
    <property type="protein sequence ID" value="GAA0560607.1"/>
    <property type="molecule type" value="Genomic_DNA"/>
</dbReference>